<evidence type="ECO:0008006" key="3">
    <source>
        <dbReference type="Google" id="ProtNLM"/>
    </source>
</evidence>
<gene>
    <name evidence="1" type="ORF">PAT3040_05990</name>
</gene>
<comment type="caution">
    <text evidence="1">The sequence shown here is derived from an EMBL/GenBank/DDBJ whole genome shotgun (WGS) entry which is preliminary data.</text>
</comment>
<sequence>MQEKTSVIVVTDMYHPAQDPGDNFDILTAYSLPEIDLLAVILDVTEKFRSPYANDNNPMFRDMRGLGRDPGIVPMSQLNYIYNRKVPFAPGPFAPMKRPDDTMEDTPAYGQGGICLMLETLRRAAGQVEVLSFGSARTIAAAYNREPDLMLEKVRRVHLSAGASDPGFLEWNVLLDPNAIRCLLDSRLPVALYPCATGDGPFAYGRHNSFWLLPNLSFVRDMQPRLRRYLTFAFLHESRMDFLRAVEEEATSEQLAELDGISHNVWETAIWAEVSGRALVRRADGSFRLLPRTLCMHGDTVLPGELVPCTAIVYDNGAYEVKLNGKARGSLPQRWLYERGDPHENEAALREALPALYRSFDICSLKE</sequence>
<dbReference type="SUPFAM" id="SSF53590">
    <property type="entry name" value="Nucleoside hydrolase"/>
    <property type="match status" value="1"/>
</dbReference>
<dbReference type="EMBL" id="BDQX01000390">
    <property type="protein sequence ID" value="GBG11201.1"/>
    <property type="molecule type" value="Genomic_DNA"/>
</dbReference>
<dbReference type="InterPro" id="IPR036452">
    <property type="entry name" value="Ribo_hydro-like"/>
</dbReference>
<name>A0A2R5F4R4_9BACL</name>
<dbReference type="Proteomes" id="UP000245202">
    <property type="component" value="Unassembled WGS sequence"/>
</dbReference>
<evidence type="ECO:0000313" key="2">
    <source>
        <dbReference type="Proteomes" id="UP000245202"/>
    </source>
</evidence>
<dbReference type="RefSeq" id="WP_108995543.1">
    <property type="nucleotide sequence ID" value="NZ_BDQX01000390.1"/>
</dbReference>
<accession>A0A2R5F4R4</accession>
<dbReference type="AlphaFoldDB" id="A0A2R5F4R4"/>
<evidence type="ECO:0000313" key="1">
    <source>
        <dbReference type="EMBL" id="GBG11201.1"/>
    </source>
</evidence>
<reference evidence="1 2" key="1">
    <citation type="submission" date="2017-08" db="EMBL/GenBank/DDBJ databases">
        <title>Substantial Increase in Enzyme Production by Combined Drug-Resistance Mutations in Paenibacillus agaridevorans.</title>
        <authorList>
            <person name="Tanaka Y."/>
            <person name="Funane K."/>
            <person name="Hosaka T."/>
            <person name="Shiwa Y."/>
            <person name="Fujita N."/>
            <person name="Miyazaki T."/>
            <person name="Yoshikawa H."/>
            <person name="Murakami K."/>
            <person name="Kasahara K."/>
            <person name="Inaoka T."/>
            <person name="Hiraga Y."/>
            <person name="Ochi K."/>
        </authorList>
    </citation>
    <scope>NUCLEOTIDE SEQUENCE [LARGE SCALE GENOMIC DNA]</scope>
    <source>
        <strain evidence="1 2">T-3040</strain>
    </source>
</reference>
<protein>
    <recommendedName>
        <fullName evidence="3">Inosine/uridine-preferring nucleoside hydrolase domain-containing protein</fullName>
    </recommendedName>
</protein>
<dbReference type="Gene3D" id="3.90.245.10">
    <property type="entry name" value="Ribonucleoside hydrolase-like"/>
    <property type="match status" value="1"/>
</dbReference>
<organism evidence="1 2">
    <name type="scientific">Paenibacillus agaridevorans</name>
    <dbReference type="NCBI Taxonomy" id="171404"/>
    <lineage>
        <taxon>Bacteria</taxon>
        <taxon>Bacillati</taxon>
        <taxon>Bacillota</taxon>
        <taxon>Bacilli</taxon>
        <taxon>Bacillales</taxon>
        <taxon>Paenibacillaceae</taxon>
        <taxon>Paenibacillus</taxon>
    </lineage>
</organism>
<proteinExistence type="predicted"/>
<dbReference type="GO" id="GO:0016799">
    <property type="term" value="F:hydrolase activity, hydrolyzing N-glycosyl compounds"/>
    <property type="evidence" value="ECO:0007669"/>
    <property type="project" value="InterPro"/>
</dbReference>
<keyword evidence="2" id="KW-1185">Reference proteome</keyword>